<keyword evidence="4 7" id="KW-0560">Oxidoreductase</keyword>
<accession>A0A1S9ZWB0</accession>
<dbReference type="NCBIfam" id="TIGR03138">
    <property type="entry name" value="QueF"/>
    <property type="match status" value="1"/>
</dbReference>
<dbReference type="EC" id="1.7.1.13" evidence="7"/>
<keyword evidence="1" id="KW-0963">Cytoplasm</keyword>
<sequence length="280" mass="30971">MSIHGVLGESTSYPKSYAPDVLYPIARSLGRDEIAKTGFAGDYQGVDVWQAFEVSWLDLQGVSQVATARFEIPASSPNIVESKSLKLYLNSLNFTEFANAKAVQDTITKDLSACVGANVAVALHSLDGDDFTVQRPLGECIDQALQTDNTQKVALSDDIDSTFLQGFRKLAAPKSYALYSDLLRSNCPVTNQPDWGTVQISITTNYELNHAAILRYVLSYRQHNGFHEQCVEQIFADFMQNFAPTSLKVQANYTRRGGIDINPVRVFNAEIGKVGRFVRQ</sequence>
<dbReference type="InterPro" id="IPR029139">
    <property type="entry name" value="QueF_N"/>
</dbReference>
<dbReference type="InterPro" id="IPR029500">
    <property type="entry name" value="QueF"/>
</dbReference>
<name>A0A1S9ZWB0_9GAMM</name>
<keyword evidence="8" id="KW-1185">Reference proteome</keyword>
<organism evidence="6 8">
    <name type="scientific">Moraxella caviae</name>
    <dbReference type="NCBI Taxonomy" id="34060"/>
    <lineage>
        <taxon>Bacteria</taxon>
        <taxon>Pseudomonadati</taxon>
        <taxon>Pseudomonadota</taxon>
        <taxon>Gammaproteobacteria</taxon>
        <taxon>Moraxellales</taxon>
        <taxon>Moraxellaceae</taxon>
        <taxon>Moraxella</taxon>
    </lineage>
</organism>
<keyword evidence="2" id="KW-0671">Queuosine biosynthesis</keyword>
<dbReference type="InterPro" id="IPR043133">
    <property type="entry name" value="GTP-CH-I_C/QueF"/>
</dbReference>
<dbReference type="STRING" id="34060.B0181_09635"/>
<dbReference type="GO" id="GO:0005737">
    <property type="term" value="C:cytoplasm"/>
    <property type="evidence" value="ECO:0007669"/>
    <property type="project" value="InterPro"/>
</dbReference>
<dbReference type="AlphaFoldDB" id="A0A1S9ZWB0"/>
<keyword evidence="3" id="KW-0521">NADP</keyword>
<dbReference type="Gene3D" id="3.30.1130.10">
    <property type="match status" value="2"/>
</dbReference>
<dbReference type="Proteomes" id="UP000255279">
    <property type="component" value="Unassembled WGS sequence"/>
</dbReference>
<dbReference type="RefSeq" id="WP_078277285.1">
    <property type="nucleotide sequence ID" value="NZ_CAACXO010000017.1"/>
</dbReference>
<reference evidence="7 9" key="2">
    <citation type="submission" date="2018-06" db="EMBL/GenBank/DDBJ databases">
        <authorList>
            <consortium name="Pathogen Informatics"/>
            <person name="Doyle S."/>
        </authorList>
    </citation>
    <scope>NUCLEOTIDE SEQUENCE [LARGE SCALE GENOMIC DNA]</scope>
    <source>
        <strain evidence="7 9">NCTC10293</strain>
    </source>
</reference>
<evidence type="ECO:0000256" key="4">
    <source>
        <dbReference type="ARBA" id="ARBA00023002"/>
    </source>
</evidence>
<dbReference type="Proteomes" id="UP000190435">
    <property type="component" value="Unassembled WGS sequence"/>
</dbReference>
<dbReference type="GO" id="GO:0008616">
    <property type="term" value="P:tRNA queuosine(34) biosynthetic process"/>
    <property type="evidence" value="ECO:0007669"/>
    <property type="project" value="UniProtKB-KW"/>
</dbReference>
<dbReference type="GO" id="GO:0033739">
    <property type="term" value="F:preQ1 synthase activity"/>
    <property type="evidence" value="ECO:0007669"/>
    <property type="project" value="UniProtKB-EC"/>
</dbReference>
<dbReference type="Pfam" id="PF14489">
    <property type="entry name" value="QueF"/>
    <property type="match status" value="1"/>
</dbReference>
<evidence type="ECO:0000256" key="2">
    <source>
        <dbReference type="ARBA" id="ARBA00022785"/>
    </source>
</evidence>
<evidence type="ECO:0000256" key="3">
    <source>
        <dbReference type="ARBA" id="ARBA00022857"/>
    </source>
</evidence>
<evidence type="ECO:0000313" key="7">
    <source>
        <dbReference type="EMBL" id="STZ10119.1"/>
    </source>
</evidence>
<reference evidence="6 8" key="1">
    <citation type="submission" date="2017-02" db="EMBL/GenBank/DDBJ databases">
        <title>Draft genome sequence of Moraxella caviae CCUG 355 type strain.</title>
        <authorList>
            <person name="Engstrom-Jakobsson H."/>
            <person name="Salva-Serra F."/>
            <person name="Thorell K."/>
            <person name="Gonzales-Siles L."/>
            <person name="Karlsson R."/>
            <person name="Boulund F."/>
            <person name="Engstrand L."/>
            <person name="Moore E."/>
        </authorList>
    </citation>
    <scope>NUCLEOTIDE SEQUENCE [LARGE SCALE GENOMIC DNA]</scope>
    <source>
        <strain evidence="6 8">CCUG 355</strain>
    </source>
</reference>
<protein>
    <submittedName>
        <fullName evidence="6 7">NADPH-dependent 7-cyano-7-deazaguanine reductase</fullName>
        <ecNumber evidence="7">1.7.1.13</ecNumber>
    </submittedName>
</protein>
<evidence type="ECO:0000259" key="5">
    <source>
        <dbReference type="Pfam" id="PF14819"/>
    </source>
</evidence>
<evidence type="ECO:0000313" key="8">
    <source>
        <dbReference type="Proteomes" id="UP000190435"/>
    </source>
</evidence>
<proteinExistence type="predicted"/>
<dbReference type="EMBL" id="MUXU01000063">
    <property type="protein sequence ID" value="OOR87710.1"/>
    <property type="molecule type" value="Genomic_DNA"/>
</dbReference>
<evidence type="ECO:0000256" key="1">
    <source>
        <dbReference type="ARBA" id="ARBA00022490"/>
    </source>
</evidence>
<dbReference type="InterPro" id="IPR050084">
    <property type="entry name" value="NADPH_dep_7-cyano-7-deazaG_red"/>
</dbReference>
<dbReference type="PIRSF" id="PIRSF004750">
    <property type="entry name" value="Nitrile_oxidored_YqcD_prd"/>
    <property type="match status" value="1"/>
</dbReference>
<gene>
    <name evidence="7" type="primary">queF</name>
    <name evidence="6" type="ORF">B0181_09635</name>
    <name evidence="7" type="ORF">NCTC10293_00443</name>
</gene>
<dbReference type="PANTHER" id="PTHR34354">
    <property type="entry name" value="NADPH-DEPENDENT 7-CYANO-7-DEAZAGUANINE REDUCTASE"/>
    <property type="match status" value="1"/>
</dbReference>
<dbReference type="EMBL" id="UGQE01000001">
    <property type="protein sequence ID" value="STZ10119.1"/>
    <property type="molecule type" value="Genomic_DNA"/>
</dbReference>
<dbReference type="InterPro" id="IPR016428">
    <property type="entry name" value="QueF_type2"/>
</dbReference>
<dbReference type="OrthoDB" id="9789995at2"/>
<evidence type="ECO:0000313" key="9">
    <source>
        <dbReference type="Proteomes" id="UP000255279"/>
    </source>
</evidence>
<feature type="domain" description="NADPH-dependent 7-cyano-7-deazaguanine reductase N-terminal" evidence="5">
    <location>
        <begin position="13"/>
        <end position="123"/>
    </location>
</feature>
<dbReference type="SUPFAM" id="SSF55620">
    <property type="entry name" value="Tetrahydrobiopterin biosynthesis enzymes-like"/>
    <property type="match status" value="1"/>
</dbReference>
<dbReference type="PANTHER" id="PTHR34354:SF1">
    <property type="entry name" value="NADPH-DEPENDENT 7-CYANO-7-DEAZAGUANINE REDUCTASE"/>
    <property type="match status" value="1"/>
</dbReference>
<dbReference type="Pfam" id="PF14819">
    <property type="entry name" value="QueF_N"/>
    <property type="match status" value="1"/>
</dbReference>
<evidence type="ECO:0000313" key="6">
    <source>
        <dbReference type="EMBL" id="OOR87710.1"/>
    </source>
</evidence>